<keyword evidence="2 6" id="KW-0645">Protease</keyword>
<evidence type="ECO:0000259" key="5">
    <source>
        <dbReference type="Pfam" id="PF04586"/>
    </source>
</evidence>
<accession>A0A411ZT23</accession>
<feature type="domain" description="Prohead serine protease" evidence="5">
    <location>
        <begin position="10"/>
        <end position="129"/>
    </location>
</feature>
<evidence type="ECO:0000256" key="1">
    <source>
        <dbReference type="ARBA" id="ARBA00022612"/>
    </source>
</evidence>
<reference evidence="6 7" key="1">
    <citation type="submission" date="2018-08" db="EMBL/GenBank/DDBJ databases">
        <title>A genome reference for cultivated species of the human gut microbiota.</title>
        <authorList>
            <person name="Zou Y."/>
            <person name="Xue W."/>
            <person name="Luo G."/>
        </authorList>
    </citation>
    <scope>NUCLEOTIDE SEQUENCE [LARGE SCALE GENOMIC DNA]</scope>
    <source>
        <strain evidence="6 7">AF29-2BH</strain>
    </source>
</reference>
<feature type="compositionally biased region" description="Acidic residues" evidence="4">
    <location>
        <begin position="205"/>
        <end position="218"/>
    </location>
</feature>
<protein>
    <submittedName>
        <fullName evidence="6">Caudovirus prohead protease</fullName>
    </submittedName>
</protein>
<dbReference type="Proteomes" id="UP000283585">
    <property type="component" value="Unassembled WGS sequence"/>
</dbReference>
<dbReference type="InterPro" id="IPR054613">
    <property type="entry name" value="Peptidase_S78_dom"/>
</dbReference>
<feature type="region of interest" description="Disordered" evidence="4">
    <location>
        <begin position="204"/>
        <end position="233"/>
    </location>
</feature>
<comment type="caution">
    <text evidence="6">The sequence shown here is derived from an EMBL/GenBank/DDBJ whole genome shotgun (WGS) entry which is preliminary data.</text>
</comment>
<evidence type="ECO:0000313" key="6">
    <source>
        <dbReference type="EMBL" id="RGQ05974.1"/>
    </source>
</evidence>
<sequence>MAKKKYDFAGWATKANMKCTDGRTIMTGAFKDDDGRRVPLIWNHRHDVPDNVLGHADLEYTDDGVMAYCSFNDSDNAQKAKALVEHGDITSLSIHANGLVQDTAKNVSHGVIREVSLVYAPANPGASISQIGLEHADADEGIIYTGEEFSLWHADESPAESKKEESEKKSDDSEKSDDETVGDILETLNEKQEKVVSYLLGEALATDDSDDQDDESDEKIEHNSEGGEEMKHNVFDKETHSNENTLTHSDQESIIAMAKTSNVGSLQNAIRIYEADHDTELSHGIDSIESLFPDYQLTKPGAPELITRDQGWVGNVMNKVHKSPISRIRTRQADVRNKKLRASGYVKGKKKKDAPNISLLTRTTDPQTVYRKDSLHRDDIIDITDFDVVEYQYGIMKMNLNEEIAMAIMVGDGRAEGDEEKIEETHIRSIWNDDDLYTIHTDIDIAAAKKELQGTNTSANFGENYVFAEAIVNASLFSREQYKGSGSLEFYCTPHLLNQMLLARDLNGRRIYSSVTDLAAALNVSAIYTAEQFEGLTRTTKTGNKTKKLLGLFVNLDDYHVGSTKGGEITRFKQFDIDFNQEKYLIETRLSGALTRVYSAIALEEDVTAASVAGSDEGTQDHVG</sequence>
<name>A0A411ZT23_9FIRM</name>
<dbReference type="GO" id="GO:0008233">
    <property type="term" value="F:peptidase activity"/>
    <property type="evidence" value="ECO:0007669"/>
    <property type="project" value="UniProtKB-KW"/>
</dbReference>
<dbReference type="AlphaFoldDB" id="A0A411ZT23"/>
<evidence type="ECO:0000256" key="4">
    <source>
        <dbReference type="SAM" id="MobiDB-lite"/>
    </source>
</evidence>
<evidence type="ECO:0000256" key="2">
    <source>
        <dbReference type="ARBA" id="ARBA00022670"/>
    </source>
</evidence>
<dbReference type="RefSeq" id="WP_118044522.1">
    <property type="nucleotide sequence ID" value="NZ_QRSS01000005.1"/>
</dbReference>
<feature type="compositionally biased region" description="Basic and acidic residues" evidence="4">
    <location>
        <begin position="219"/>
        <end position="233"/>
    </location>
</feature>
<dbReference type="Pfam" id="PF04586">
    <property type="entry name" value="Peptidase_S78"/>
    <property type="match status" value="1"/>
</dbReference>
<dbReference type="EMBL" id="QRSS01000005">
    <property type="protein sequence ID" value="RGQ05974.1"/>
    <property type="molecule type" value="Genomic_DNA"/>
</dbReference>
<gene>
    <name evidence="6" type="ORF">DWZ12_05765</name>
</gene>
<feature type="region of interest" description="Disordered" evidence="4">
    <location>
        <begin position="155"/>
        <end position="181"/>
    </location>
</feature>
<evidence type="ECO:0000256" key="3">
    <source>
        <dbReference type="ARBA" id="ARBA00022801"/>
    </source>
</evidence>
<evidence type="ECO:0000313" key="7">
    <source>
        <dbReference type="Proteomes" id="UP000283585"/>
    </source>
</evidence>
<dbReference type="GO" id="GO:0006508">
    <property type="term" value="P:proteolysis"/>
    <property type="evidence" value="ECO:0007669"/>
    <property type="project" value="UniProtKB-KW"/>
</dbReference>
<keyword evidence="1" id="KW-1188">Viral release from host cell</keyword>
<organism evidence="6 7">
    <name type="scientific">Blautia obeum</name>
    <dbReference type="NCBI Taxonomy" id="40520"/>
    <lineage>
        <taxon>Bacteria</taxon>
        <taxon>Bacillati</taxon>
        <taxon>Bacillota</taxon>
        <taxon>Clostridia</taxon>
        <taxon>Lachnospirales</taxon>
        <taxon>Lachnospiraceae</taxon>
        <taxon>Blautia</taxon>
    </lineage>
</organism>
<feature type="compositionally biased region" description="Basic and acidic residues" evidence="4">
    <location>
        <begin position="155"/>
        <end position="173"/>
    </location>
</feature>
<keyword evidence="3" id="KW-0378">Hydrolase</keyword>
<proteinExistence type="predicted"/>